<protein>
    <submittedName>
        <fullName evidence="2">Uncharacterized protein</fullName>
    </submittedName>
</protein>
<sequence length="146" mass="16611">MIHSQVRVIFLRQTVVPSPAERVTTVVPGLTYCLTSSINVRLLQFTMCARKDSPVSQRMPPTTHWLGYSLPLCDFLFEKRVSSISTVQFGPPITRRLLSNRFFQETAPAQSYKINDRTVCIGRPSVIPNYVTTVIPNTLEQNRIEQ</sequence>
<name>A0A085MTM9_9BILA</name>
<accession>A0A085MTM9</accession>
<reference evidence="2 3" key="1">
    <citation type="journal article" date="2014" name="Nat. Genet.">
        <title>Genome and transcriptome of the porcine whipworm Trichuris suis.</title>
        <authorList>
            <person name="Jex A.R."/>
            <person name="Nejsum P."/>
            <person name="Schwarz E.M."/>
            <person name="Hu L."/>
            <person name="Young N.D."/>
            <person name="Hall R.S."/>
            <person name="Korhonen P.K."/>
            <person name="Liao S."/>
            <person name="Thamsborg S."/>
            <person name="Xia J."/>
            <person name="Xu P."/>
            <person name="Wang S."/>
            <person name="Scheerlinck J.P."/>
            <person name="Hofmann A."/>
            <person name="Sternberg P.W."/>
            <person name="Wang J."/>
            <person name="Gasser R.B."/>
        </authorList>
    </citation>
    <scope>NUCLEOTIDE SEQUENCE [LARGE SCALE GENOMIC DNA]</scope>
    <source>
        <strain evidence="2">DCEP-RM93F</strain>
        <strain evidence="1">DCEP-RM93M</strain>
    </source>
</reference>
<dbReference type="EMBL" id="KL363366">
    <property type="protein sequence ID" value="KFD46519.1"/>
    <property type="molecule type" value="Genomic_DNA"/>
</dbReference>
<dbReference type="Proteomes" id="UP000030764">
    <property type="component" value="Unassembled WGS sequence"/>
</dbReference>
<gene>
    <name evidence="1" type="ORF">M513_12604</name>
    <name evidence="2" type="ORF">M514_12604</name>
</gene>
<keyword evidence="3" id="KW-1185">Reference proteome</keyword>
<dbReference type="AlphaFoldDB" id="A0A085MTM9"/>
<organism evidence="2">
    <name type="scientific">Trichuris suis</name>
    <name type="common">pig whipworm</name>
    <dbReference type="NCBI Taxonomy" id="68888"/>
    <lineage>
        <taxon>Eukaryota</taxon>
        <taxon>Metazoa</taxon>
        <taxon>Ecdysozoa</taxon>
        <taxon>Nematoda</taxon>
        <taxon>Enoplea</taxon>
        <taxon>Dorylaimia</taxon>
        <taxon>Trichinellida</taxon>
        <taxon>Trichuridae</taxon>
        <taxon>Trichuris</taxon>
    </lineage>
</organism>
<dbReference type="EMBL" id="KL367660">
    <property type="protein sequence ID" value="KFD60575.1"/>
    <property type="molecule type" value="Genomic_DNA"/>
</dbReference>
<evidence type="ECO:0000313" key="3">
    <source>
        <dbReference type="Proteomes" id="UP000030764"/>
    </source>
</evidence>
<evidence type="ECO:0000313" key="1">
    <source>
        <dbReference type="EMBL" id="KFD46519.1"/>
    </source>
</evidence>
<dbReference type="Proteomes" id="UP000030758">
    <property type="component" value="Unassembled WGS sequence"/>
</dbReference>
<proteinExistence type="predicted"/>
<evidence type="ECO:0000313" key="2">
    <source>
        <dbReference type="EMBL" id="KFD60575.1"/>
    </source>
</evidence>